<evidence type="ECO:0000313" key="2">
    <source>
        <dbReference type="EMBL" id="KAB7891965.1"/>
    </source>
</evidence>
<dbReference type="AlphaFoldDB" id="A0A6L4WP38"/>
<evidence type="ECO:0000313" key="3">
    <source>
        <dbReference type="Proteomes" id="UP000461010"/>
    </source>
</evidence>
<keyword evidence="3" id="KW-1185">Reference proteome</keyword>
<reference evidence="3 4" key="1">
    <citation type="submission" date="2019-10" db="EMBL/GenBank/DDBJ databases">
        <title>Poseidonibacter ostreae sp. nov., isolated from the gut of the Ostrea denselamellosa.</title>
        <authorList>
            <person name="Choi A."/>
        </authorList>
    </citation>
    <scope>NUCLEOTIDE SEQUENCE [LARGE SCALE GENOMIC DNA]</scope>
    <source>
        <strain evidence="1 4">SJOD-M-33</strain>
        <strain evidence="2 3">SJOD-M-5</strain>
    </source>
</reference>
<dbReference type="RefSeq" id="WP_152188990.1">
    <property type="nucleotide sequence ID" value="NZ_WFKI01000050.1"/>
</dbReference>
<dbReference type="Proteomes" id="UP000461010">
    <property type="component" value="Unassembled WGS sequence"/>
</dbReference>
<evidence type="ECO:0000313" key="4">
    <source>
        <dbReference type="Proteomes" id="UP000472839"/>
    </source>
</evidence>
<dbReference type="Proteomes" id="UP000472839">
    <property type="component" value="Unassembled WGS sequence"/>
</dbReference>
<sequence length="199" mass="23492">MTESQSHGFLFEEQVKQGISKYLDSVTINYTNKWDIPPISVKSFKFDISKSNNRVYFGSIENMFKIQDGFFLALIGYEQKGRVKEVVFSDFIFIEVKDLQNLKGELELKELEMLSTKIKSFKEGFHEEAREWYKSILPEYSMKTSFQINFKVDSKKQRRIQCSLTIEELYKKLKRELILVNKLNINNIDSNPRERNTLG</sequence>
<comment type="caution">
    <text evidence="1">The sequence shown here is derived from an EMBL/GenBank/DDBJ whole genome shotgun (WGS) entry which is preliminary data.</text>
</comment>
<name>A0A6L4WP38_9BACT</name>
<proteinExistence type="predicted"/>
<protein>
    <submittedName>
        <fullName evidence="1">Uncharacterized protein</fullName>
    </submittedName>
</protein>
<accession>A0A6L4WP38</accession>
<gene>
    <name evidence="2" type="ORF">GBG18_05095</name>
    <name evidence="1" type="ORF">GBG19_14410</name>
</gene>
<organism evidence="1 4">
    <name type="scientific">Poseidonibacter ostreae</name>
    <dbReference type="NCBI Taxonomy" id="2654171"/>
    <lineage>
        <taxon>Bacteria</taxon>
        <taxon>Pseudomonadati</taxon>
        <taxon>Campylobacterota</taxon>
        <taxon>Epsilonproteobacteria</taxon>
        <taxon>Campylobacterales</taxon>
        <taxon>Arcobacteraceae</taxon>
        <taxon>Poseidonibacter</taxon>
    </lineage>
</organism>
<dbReference type="EMBL" id="WFKJ01000010">
    <property type="protein sequence ID" value="KAB7891965.1"/>
    <property type="molecule type" value="Genomic_DNA"/>
</dbReference>
<evidence type="ECO:0000313" key="1">
    <source>
        <dbReference type="EMBL" id="KAB7885279.1"/>
    </source>
</evidence>
<dbReference type="EMBL" id="WFKK01000061">
    <property type="protein sequence ID" value="KAB7885279.1"/>
    <property type="molecule type" value="Genomic_DNA"/>
</dbReference>